<organism evidence="2">
    <name type="scientific">uncultured Blastococcus sp</name>
    <dbReference type="NCBI Taxonomy" id="217144"/>
    <lineage>
        <taxon>Bacteria</taxon>
        <taxon>Bacillati</taxon>
        <taxon>Actinomycetota</taxon>
        <taxon>Actinomycetes</taxon>
        <taxon>Geodermatophilales</taxon>
        <taxon>Geodermatophilaceae</taxon>
        <taxon>Blastococcus</taxon>
        <taxon>environmental samples</taxon>
    </lineage>
</organism>
<dbReference type="EC" id="4.1.2.13" evidence="2"/>
<feature type="region of interest" description="Disordered" evidence="1">
    <location>
        <begin position="1"/>
        <end position="52"/>
    </location>
</feature>
<protein>
    <submittedName>
        <fullName evidence="2">Fructose-bisphosphate aldolase class II</fullName>
        <ecNumber evidence="2">4.1.2.13</ecNumber>
    </submittedName>
</protein>
<sequence length="52" mass="6167">AHRDPRGLRRHDPPGQGERIRLPVDQLHLLGDGQRGPPRLRRRRQRRDHPVL</sequence>
<accession>A0A6J4H8I6</accession>
<feature type="compositionally biased region" description="Basic residues" evidence="1">
    <location>
        <begin position="38"/>
        <end position="52"/>
    </location>
</feature>
<evidence type="ECO:0000256" key="1">
    <source>
        <dbReference type="SAM" id="MobiDB-lite"/>
    </source>
</evidence>
<feature type="non-terminal residue" evidence="2">
    <location>
        <position position="1"/>
    </location>
</feature>
<reference evidence="2" key="1">
    <citation type="submission" date="2020-02" db="EMBL/GenBank/DDBJ databases">
        <authorList>
            <person name="Meier V. D."/>
        </authorList>
    </citation>
    <scope>NUCLEOTIDE SEQUENCE</scope>
    <source>
        <strain evidence="2">AVDCRST_MAG52</strain>
    </source>
</reference>
<keyword evidence="2" id="KW-0456">Lyase</keyword>
<dbReference type="AlphaFoldDB" id="A0A6J4H8I6"/>
<feature type="non-terminal residue" evidence="2">
    <location>
        <position position="52"/>
    </location>
</feature>
<evidence type="ECO:0000313" key="2">
    <source>
        <dbReference type="EMBL" id="CAA9215540.1"/>
    </source>
</evidence>
<dbReference type="EMBL" id="CADCTN010000018">
    <property type="protein sequence ID" value="CAA9215540.1"/>
    <property type="molecule type" value="Genomic_DNA"/>
</dbReference>
<gene>
    <name evidence="2" type="ORF">AVDCRST_MAG52-207</name>
</gene>
<dbReference type="GO" id="GO:0004332">
    <property type="term" value="F:fructose-bisphosphate aldolase activity"/>
    <property type="evidence" value="ECO:0007669"/>
    <property type="project" value="UniProtKB-EC"/>
</dbReference>
<feature type="compositionally biased region" description="Basic and acidic residues" evidence="1">
    <location>
        <begin position="1"/>
        <end position="22"/>
    </location>
</feature>
<proteinExistence type="predicted"/>
<name>A0A6J4H8I6_9ACTN</name>